<dbReference type="AlphaFoldDB" id="A0AAW0QZL0"/>
<feature type="region of interest" description="Disordered" evidence="1">
    <location>
        <begin position="438"/>
        <end position="459"/>
    </location>
</feature>
<keyword evidence="3" id="KW-1185">Reference proteome</keyword>
<reference evidence="2 3" key="1">
    <citation type="submission" date="2023-01" db="EMBL/GenBank/DDBJ databases">
        <title>Analysis of 21 Apiospora genomes using comparative genomics revels a genus with tremendous synthesis potential of carbohydrate active enzymes and secondary metabolites.</title>
        <authorList>
            <person name="Sorensen T."/>
        </authorList>
    </citation>
    <scope>NUCLEOTIDE SEQUENCE [LARGE SCALE GENOMIC DNA]</scope>
    <source>
        <strain evidence="2 3">CBS 117206</strain>
    </source>
</reference>
<dbReference type="EMBL" id="JAQQWP010000004">
    <property type="protein sequence ID" value="KAK8120425.1"/>
    <property type="molecule type" value="Genomic_DNA"/>
</dbReference>
<feature type="region of interest" description="Disordered" evidence="1">
    <location>
        <begin position="250"/>
        <end position="346"/>
    </location>
</feature>
<organism evidence="2 3">
    <name type="scientific">Apiospora kogelbergensis</name>
    <dbReference type="NCBI Taxonomy" id="1337665"/>
    <lineage>
        <taxon>Eukaryota</taxon>
        <taxon>Fungi</taxon>
        <taxon>Dikarya</taxon>
        <taxon>Ascomycota</taxon>
        <taxon>Pezizomycotina</taxon>
        <taxon>Sordariomycetes</taxon>
        <taxon>Xylariomycetidae</taxon>
        <taxon>Amphisphaeriales</taxon>
        <taxon>Apiosporaceae</taxon>
        <taxon>Apiospora</taxon>
    </lineage>
</organism>
<gene>
    <name evidence="2" type="ORF">PG999_004545</name>
</gene>
<evidence type="ECO:0000256" key="1">
    <source>
        <dbReference type="SAM" id="MobiDB-lite"/>
    </source>
</evidence>
<name>A0AAW0QZL0_9PEZI</name>
<protein>
    <recommendedName>
        <fullName evidence="4">FHA domain-containing protein</fullName>
    </recommendedName>
</protein>
<proteinExistence type="predicted"/>
<evidence type="ECO:0008006" key="4">
    <source>
        <dbReference type="Google" id="ProtNLM"/>
    </source>
</evidence>
<dbReference type="Proteomes" id="UP001392437">
    <property type="component" value="Unassembled WGS sequence"/>
</dbReference>
<comment type="caution">
    <text evidence="2">The sequence shown here is derived from an EMBL/GenBank/DDBJ whole genome shotgun (WGS) entry which is preliminary data.</text>
</comment>
<accession>A0AAW0QZL0</accession>
<sequence length="459" mass="51686">MDYFSALLEPGDLFTLKQAFQGQGNAMLIGYDLPRLDCTALSTPADESSPIHLILTWYGEGHSLFLNPNLKHKKVMSFRNVRVVLWIAPPSDLFIFNVDKYSNYVRNDRSTNLVYLFDEAPGLRDIKVTRVEDCWLGRFNLLFKVDNLQFGKDPADAAMNWSLTSPRTKHSLRRPGLIRFAIVATAHYSKADTISYPISKLSSIFPDHVSLTFDDNMELGTQGSQPIFNQYHKTYGEILTGFPAKDIRKQYESQTSHTSIEPDDGSFSQDDTGAVNFNLEPFQLHDGVRTSSGDVDESIETGSAFENPRDDPMLPTLQTQPNCRPERSRVSLEPATNPRHSGGSCSLEVDHDPQESLVGNEGQDSDLDLDWANTFRHRRLAKRRQERAAASLGRIRFPRPTAKSQKYTKALLADRAKAKIQNCTRRCDDDIDLSKSMRFTGQGRPSDAKRSCRAGLART</sequence>
<evidence type="ECO:0000313" key="3">
    <source>
        <dbReference type="Proteomes" id="UP001392437"/>
    </source>
</evidence>
<evidence type="ECO:0000313" key="2">
    <source>
        <dbReference type="EMBL" id="KAK8120425.1"/>
    </source>
</evidence>